<protein>
    <recommendedName>
        <fullName evidence="3">TF-B3 domain-containing protein</fullName>
    </recommendedName>
</protein>
<dbReference type="EnsemblPlants" id="EMT03808">
    <property type="protein sequence ID" value="EMT03808"/>
    <property type="gene ID" value="F775_00516"/>
</dbReference>
<sequence>MRERENVGEEGQREDNGEGGAAPGEEYNGERSSGGHGTLNNLATDTLWSTITIICAFWIYWMSECNANRHLLMQRLRKNIGKHYHYDPPSIISVEGISVSLHIGYRYVILMCSFCWKLANLRGAATGVKTVLSKELKKMAPPPPPPCRLCKSRCASSLATGKLFGFYFQPSFRHAAIVPCNVRLKFNKLTGDIVTFEAPGGPYTMEVEKGRNMSQIGGDGWAHFLARMRLTGGELISFSFRAGRPKLAVIYINLVEDDEDDEDDEDNEDPLDEDDENQLHEAIIAQRMRLSEEEVCNLWDIIPPHDDFVCVPFVTRLTSTMVDRHEMVYI</sequence>
<reference evidence="2" key="1">
    <citation type="submission" date="2015-06" db="UniProtKB">
        <authorList>
            <consortium name="EnsemblPlants"/>
        </authorList>
    </citation>
    <scope>IDENTIFICATION</scope>
</reference>
<evidence type="ECO:0000256" key="1">
    <source>
        <dbReference type="SAM" id="MobiDB-lite"/>
    </source>
</evidence>
<feature type="compositionally biased region" description="Basic and acidic residues" evidence="1">
    <location>
        <begin position="1"/>
        <end position="16"/>
    </location>
</feature>
<feature type="region of interest" description="Disordered" evidence="1">
    <location>
        <begin position="1"/>
        <end position="35"/>
    </location>
</feature>
<proteinExistence type="predicted"/>
<accession>M8BAR2</accession>
<dbReference type="AlphaFoldDB" id="M8BAR2"/>
<evidence type="ECO:0008006" key="3">
    <source>
        <dbReference type="Google" id="ProtNLM"/>
    </source>
</evidence>
<name>M8BAR2_AEGTA</name>
<organism evidence="2">
    <name type="scientific">Aegilops tauschii</name>
    <name type="common">Tausch's goatgrass</name>
    <name type="synonym">Aegilops squarrosa</name>
    <dbReference type="NCBI Taxonomy" id="37682"/>
    <lineage>
        <taxon>Eukaryota</taxon>
        <taxon>Viridiplantae</taxon>
        <taxon>Streptophyta</taxon>
        <taxon>Embryophyta</taxon>
        <taxon>Tracheophyta</taxon>
        <taxon>Spermatophyta</taxon>
        <taxon>Magnoliopsida</taxon>
        <taxon>Liliopsida</taxon>
        <taxon>Poales</taxon>
        <taxon>Poaceae</taxon>
        <taxon>BOP clade</taxon>
        <taxon>Pooideae</taxon>
        <taxon>Triticodae</taxon>
        <taxon>Triticeae</taxon>
        <taxon>Triticinae</taxon>
        <taxon>Aegilops</taxon>
    </lineage>
</organism>
<evidence type="ECO:0000313" key="2">
    <source>
        <dbReference type="EnsemblPlants" id="EMT03808"/>
    </source>
</evidence>